<dbReference type="Proteomes" id="UP000605201">
    <property type="component" value="Unassembled WGS sequence"/>
</dbReference>
<comment type="caution">
    <text evidence="1">The sequence shown here is derived from an EMBL/GenBank/DDBJ whole genome shotgun (WGS) entry which is preliminary data.</text>
</comment>
<protein>
    <submittedName>
        <fullName evidence="1">Uncharacterized protein</fullName>
    </submittedName>
</protein>
<dbReference type="AlphaFoldDB" id="A0A8J6P0S8"/>
<organism evidence="1 2">
    <name type="scientific">Candidatus Desulfatibia vada</name>
    <dbReference type="NCBI Taxonomy" id="2841696"/>
    <lineage>
        <taxon>Bacteria</taxon>
        <taxon>Pseudomonadati</taxon>
        <taxon>Thermodesulfobacteriota</taxon>
        <taxon>Desulfobacteria</taxon>
        <taxon>Desulfobacterales</taxon>
        <taxon>Desulfobacterales incertae sedis</taxon>
        <taxon>Candidatus Desulfatibia</taxon>
    </lineage>
</organism>
<sequence>MIENQEILTNSSATFPGQTKLSGFNDYQEFLNFSESLFQLKPKEYNGLFNVLLKLQSIGQDAVQTMLSLKSNTDKHDRYELIRFMIQFDSMDMEDILT</sequence>
<proteinExistence type="predicted"/>
<evidence type="ECO:0000313" key="1">
    <source>
        <dbReference type="EMBL" id="MBC8433629.1"/>
    </source>
</evidence>
<gene>
    <name evidence="1" type="ORF">H8D96_17105</name>
</gene>
<reference evidence="1 2" key="1">
    <citation type="submission" date="2020-08" db="EMBL/GenBank/DDBJ databases">
        <title>Bridging the membrane lipid divide: bacteria of the FCB group superphylum have the potential to synthesize archaeal ether lipids.</title>
        <authorList>
            <person name="Villanueva L."/>
            <person name="Von Meijenfeldt F.A.B."/>
            <person name="Westbye A.B."/>
            <person name="Yadav S."/>
            <person name="Hopmans E.C."/>
            <person name="Dutilh B.E."/>
            <person name="Sinninghe Damste J.S."/>
        </authorList>
    </citation>
    <scope>NUCLEOTIDE SEQUENCE [LARGE SCALE GENOMIC DNA]</scope>
    <source>
        <strain evidence="1">NIOZ-UU17</strain>
    </source>
</reference>
<accession>A0A8J6P0S8</accession>
<name>A0A8J6P0S8_9BACT</name>
<dbReference type="EMBL" id="JACNIG010000314">
    <property type="protein sequence ID" value="MBC8433629.1"/>
    <property type="molecule type" value="Genomic_DNA"/>
</dbReference>
<evidence type="ECO:0000313" key="2">
    <source>
        <dbReference type="Proteomes" id="UP000605201"/>
    </source>
</evidence>